<protein>
    <submittedName>
        <fullName evidence="2">Uncharacterized protein</fullName>
    </submittedName>
</protein>
<name>A0AAD7ZEH9_DIPPU</name>
<feature type="region of interest" description="Disordered" evidence="1">
    <location>
        <begin position="177"/>
        <end position="202"/>
    </location>
</feature>
<sequence length="241" mass="28054">YKDIFHKPVKSENKHYLLRNSFTLQRSCIVEFYFTIHSEILAVVTKDSFNKSSKLDHTVNKRTKIFRYPRHFGVSSVNNKTLSPSKKVTISITFKPKFDLTRKSNRHCRQQNAHLRVLHPKTFYHTQKSVHATIIVEIPKLPGEEPMYFETLLLYPRCRSLKTSIFGIRGEEEFDSLPTNSARRTGESDTNNSGQRHANSNFARLDPKTSNFMYCCSTTDIFRQLVICNTSKIHSIHTFFS</sequence>
<dbReference type="EMBL" id="JASPKZ010008856">
    <property type="protein sequence ID" value="KAJ9578880.1"/>
    <property type="molecule type" value="Genomic_DNA"/>
</dbReference>
<gene>
    <name evidence="2" type="ORF">L9F63_004894</name>
</gene>
<organism evidence="2 3">
    <name type="scientific">Diploptera punctata</name>
    <name type="common">Pacific beetle cockroach</name>
    <dbReference type="NCBI Taxonomy" id="6984"/>
    <lineage>
        <taxon>Eukaryota</taxon>
        <taxon>Metazoa</taxon>
        <taxon>Ecdysozoa</taxon>
        <taxon>Arthropoda</taxon>
        <taxon>Hexapoda</taxon>
        <taxon>Insecta</taxon>
        <taxon>Pterygota</taxon>
        <taxon>Neoptera</taxon>
        <taxon>Polyneoptera</taxon>
        <taxon>Dictyoptera</taxon>
        <taxon>Blattodea</taxon>
        <taxon>Blaberoidea</taxon>
        <taxon>Blaberidae</taxon>
        <taxon>Diplopterinae</taxon>
        <taxon>Diploptera</taxon>
    </lineage>
</organism>
<dbReference type="AlphaFoldDB" id="A0AAD7ZEH9"/>
<feature type="non-terminal residue" evidence="2">
    <location>
        <position position="241"/>
    </location>
</feature>
<accession>A0AAD7ZEH9</accession>
<evidence type="ECO:0000313" key="2">
    <source>
        <dbReference type="EMBL" id="KAJ9578880.1"/>
    </source>
</evidence>
<proteinExistence type="predicted"/>
<reference evidence="2" key="1">
    <citation type="journal article" date="2023" name="IScience">
        <title>Live-bearing cockroach genome reveals convergent evolutionary mechanisms linked to viviparity in insects and beyond.</title>
        <authorList>
            <person name="Fouks B."/>
            <person name="Harrison M.C."/>
            <person name="Mikhailova A.A."/>
            <person name="Marchal E."/>
            <person name="English S."/>
            <person name="Carruthers M."/>
            <person name="Jennings E.C."/>
            <person name="Chiamaka E.L."/>
            <person name="Frigard R.A."/>
            <person name="Pippel M."/>
            <person name="Attardo G.M."/>
            <person name="Benoit J.B."/>
            <person name="Bornberg-Bauer E."/>
            <person name="Tobe S.S."/>
        </authorList>
    </citation>
    <scope>NUCLEOTIDE SEQUENCE</scope>
    <source>
        <strain evidence="2">Stay&amp;Tobe</strain>
    </source>
</reference>
<feature type="non-terminal residue" evidence="2">
    <location>
        <position position="1"/>
    </location>
</feature>
<keyword evidence="3" id="KW-1185">Reference proteome</keyword>
<evidence type="ECO:0000256" key="1">
    <source>
        <dbReference type="SAM" id="MobiDB-lite"/>
    </source>
</evidence>
<evidence type="ECO:0000313" key="3">
    <source>
        <dbReference type="Proteomes" id="UP001233999"/>
    </source>
</evidence>
<dbReference type="Proteomes" id="UP001233999">
    <property type="component" value="Unassembled WGS sequence"/>
</dbReference>
<comment type="caution">
    <text evidence="2">The sequence shown here is derived from an EMBL/GenBank/DDBJ whole genome shotgun (WGS) entry which is preliminary data.</text>
</comment>
<reference evidence="2" key="2">
    <citation type="submission" date="2023-05" db="EMBL/GenBank/DDBJ databases">
        <authorList>
            <person name="Fouks B."/>
        </authorList>
    </citation>
    <scope>NUCLEOTIDE SEQUENCE</scope>
    <source>
        <strain evidence="2">Stay&amp;Tobe</strain>
        <tissue evidence="2">Testes</tissue>
    </source>
</reference>